<dbReference type="AlphaFoldDB" id="A0A838L2R3"/>
<reference evidence="2 3" key="1">
    <citation type="submission" date="2020-07" db="EMBL/GenBank/DDBJ databases">
        <authorList>
            <person name="Sun Q."/>
        </authorList>
    </citation>
    <scope>NUCLEOTIDE SEQUENCE [LARGE SCALE GENOMIC DNA]</scope>
    <source>
        <strain evidence="2 3">CGMCC 1.13654</strain>
    </source>
</reference>
<dbReference type="InterPro" id="IPR036108">
    <property type="entry name" value="4pyrrol_syn_uPrphyn_synt_sf"/>
</dbReference>
<proteinExistence type="predicted"/>
<dbReference type="GO" id="GO:0033014">
    <property type="term" value="P:tetrapyrrole biosynthetic process"/>
    <property type="evidence" value="ECO:0007669"/>
    <property type="project" value="InterPro"/>
</dbReference>
<name>A0A838L2R3_9SPHN</name>
<dbReference type="GO" id="GO:0004852">
    <property type="term" value="F:uroporphyrinogen-III synthase activity"/>
    <property type="evidence" value="ECO:0007669"/>
    <property type="project" value="InterPro"/>
</dbReference>
<feature type="domain" description="Tetrapyrrole biosynthesis uroporphyrinogen III synthase" evidence="1">
    <location>
        <begin position="16"/>
        <end position="211"/>
    </location>
</feature>
<protein>
    <submittedName>
        <fullName evidence="2">Uroporphyrinogen-III synthase</fullName>
    </submittedName>
</protein>
<dbReference type="Proteomes" id="UP000570166">
    <property type="component" value="Unassembled WGS sequence"/>
</dbReference>
<evidence type="ECO:0000259" key="1">
    <source>
        <dbReference type="Pfam" id="PF02602"/>
    </source>
</evidence>
<gene>
    <name evidence="2" type="ORF">HZF05_00275</name>
</gene>
<dbReference type="InterPro" id="IPR003754">
    <property type="entry name" value="4pyrrol_synth_uPrphyn_synth"/>
</dbReference>
<dbReference type="Pfam" id="PF02602">
    <property type="entry name" value="HEM4"/>
    <property type="match status" value="1"/>
</dbReference>
<dbReference type="Gene3D" id="3.40.50.10090">
    <property type="match status" value="1"/>
</dbReference>
<accession>A0A838L2R3</accession>
<organism evidence="2 3">
    <name type="scientific">Sphingomonas chungangi</name>
    <dbReference type="NCBI Taxonomy" id="2683589"/>
    <lineage>
        <taxon>Bacteria</taxon>
        <taxon>Pseudomonadati</taxon>
        <taxon>Pseudomonadota</taxon>
        <taxon>Alphaproteobacteria</taxon>
        <taxon>Sphingomonadales</taxon>
        <taxon>Sphingomonadaceae</taxon>
        <taxon>Sphingomonas</taxon>
    </lineage>
</organism>
<keyword evidence="3" id="KW-1185">Reference proteome</keyword>
<evidence type="ECO:0000313" key="3">
    <source>
        <dbReference type="Proteomes" id="UP000570166"/>
    </source>
</evidence>
<comment type="caution">
    <text evidence="2">The sequence shown here is derived from an EMBL/GenBank/DDBJ whole genome shotgun (WGS) entry which is preliminary data.</text>
</comment>
<sequence length="222" mass="22851">MRPLLVLRPEPGASATVAAGRILGLDTIAAPLFAIKPIGWTLPDWRPEAVLLTSANAVRHGGAALAALADLPTYAVGAATAEAARNAGFTRIVSGDGDVEVILTLAQRDGIRSLLHPTGREHREVVPGDIRIVRHIVYAAQAVEVLPEAARDALPDAVALLHSSRAARLFAGFVDPAGIAIAAISPAVLAAAGPGWRLAEAADHPTDASLLAVAAKLCNHLS</sequence>
<dbReference type="SUPFAM" id="SSF69618">
    <property type="entry name" value="HemD-like"/>
    <property type="match status" value="1"/>
</dbReference>
<evidence type="ECO:0000313" key="2">
    <source>
        <dbReference type="EMBL" id="MBA2932516.1"/>
    </source>
</evidence>
<dbReference type="EMBL" id="JACEIB010000001">
    <property type="protein sequence ID" value="MBA2932516.1"/>
    <property type="molecule type" value="Genomic_DNA"/>
</dbReference>